<organism evidence="1 2">
    <name type="scientific">Candidatus Epulonipiscium fishelsonii</name>
    <dbReference type="NCBI Taxonomy" id="77094"/>
    <lineage>
        <taxon>Bacteria</taxon>
        <taxon>Bacillati</taxon>
        <taxon>Bacillota</taxon>
        <taxon>Clostridia</taxon>
        <taxon>Lachnospirales</taxon>
        <taxon>Lachnospiraceae</taxon>
        <taxon>Candidatus Epulonipiscium</taxon>
    </lineage>
</organism>
<evidence type="ECO:0000313" key="1">
    <source>
        <dbReference type="EMBL" id="ONI43347.1"/>
    </source>
</evidence>
<dbReference type="Proteomes" id="UP000188637">
    <property type="component" value="Unassembled WGS sequence"/>
</dbReference>
<accession>A0ACC8XH90</accession>
<name>A0ACC8XH90_9FIRM</name>
<proteinExistence type="predicted"/>
<comment type="caution">
    <text evidence="1">The sequence shown here is derived from an EMBL/GenBank/DDBJ whole genome shotgun (WGS) entry which is preliminary data.</text>
</comment>
<sequence length="397" mass="47047">MIKKLKTIFKSANTDEEKAKIKDMILKELSEIMSFENHIENTEIIFKNYNVKISINNINFRETYQSYLIQIMFNIETAHQDRPNLLEENFIHSATYNGSNLENAIHNAVLSFNFTCIEALKSVLFNDEEDEFNISTNTMRVFKGKNCIIVGRKIIEKYIPDPFDIIKASLDEYLNNKNLHWISIYCVNIGKDFYITTVNIDGIDIPELSNMLNDFILQYGGDTFFSFKNTYILKPTIPNKCIYSKAHIEKQVLKAIDIYTKAVLHHDMPTYKDKYVGDYMLEALNDKDLTLELLMWLPQIVVEMIIPEVKYGNQFTIRKQEEEIVIRKMKLTHYYWVHNYVKQLLFQKKLEEEFVKAMMRINETFNLITEAIQRGEKLENLFIFEMVYYVDDDYKIR</sequence>
<reference evidence="1" key="1">
    <citation type="submission" date="2016-08" db="EMBL/GenBank/DDBJ databases">
        <authorList>
            <person name="Ngugi D.K."/>
            <person name="Miyake S."/>
            <person name="Stingl U."/>
        </authorList>
    </citation>
    <scope>NUCLEOTIDE SEQUENCE</scope>
    <source>
        <strain evidence="1">SCG-D08WGA-EpuloA1</strain>
    </source>
</reference>
<protein>
    <submittedName>
        <fullName evidence="1">Uncharacterized protein</fullName>
    </submittedName>
</protein>
<keyword evidence="2" id="KW-1185">Reference proteome</keyword>
<dbReference type="EMBL" id="LJHD01000150">
    <property type="protein sequence ID" value="ONI43347.1"/>
    <property type="molecule type" value="Genomic_DNA"/>
</dbReference>
<evidence type="ECO:0000313" key="2">
    <source>
        <dbReference type="Proteomes" id="UP000188637"/>
    </source>
</evidence>
<gene>
    <name evidence="1" type="ORF">AN640_06425</name>
</gene>